<proteinExistence type="predicted"/>
<reference evidence="2 3" key="1">
    <citation type="submission" date="2024-06" db="EMBL/GenBank/DDBJ databases">
        <title>The Natural Products Discovery Center: Release of the First 8490 Sequenced Strains for Exploring Actinobacteria Biosynthetic Diversity.</title>
        <authorList>
            <person name="Kalkreuter E."/>
            <person name="Kautsar S.A."/>
            <person name="Yang D."/>
            <person name="Bader C.D."/>
            <person name="Teijaro C.N."/>
            <person name="Fluegel L."/>
            <person name="Davis C.M."/>
            <person name="Simpson J.R."/>
            <person name="Lauterbach L."/>
            <person name="Steele A.D."/>
            <person name="Gui C."/>
            <person name="Meng S."/>
            <person name="Li G."/>
            <person name="Viehrig K."/>
            <person name="Ye F."/>
            <person name="Su P."/>
            <person name="Kiefer A.F."/>
            <person name="Nichols A."/>
            <person name="Cepeda A.J."/>
            <person name="Yan W."/>
            <person name="Fan B."/>
            <person name="Jiang Y."/>
            <person name="Adhikari A."/>
            <person name="Zheng C.-J."/>
            <person name="Schuster L."/>
            <person name="Cowan T.M."/>
            <person name="Smanski M.J."/>
            <person name="Chevrette M.G."/>
            <person name="De Carvalho L.P.S."/>
            <person name="Shen B."/>
        </authorList>
    </citation>
    <scope>NUCLEOTIDE SEQUENCE [LARGE SCALE GENOMIC DNA]</scope>
    <source>
        <strain evidence="2 3">NPDC000155</strain>
    </source>
</reference>
<name>A0ABV1XJL1_9ACTN</name>
<dbReference type="EMBL" id="JBEPFB010000002">
    <property type="protein sequence ID" value="MER7371798.1"/>
    <property type="molecule type" value="Genomic_DNA"/>
</dbReference>
<evidence type="ECO:0000313" key="2">
    <source>
        <dbReference type="EMBL" id="MER7371798.1"/>
    </source>
</evidence>
<dbReference type="Proteomes" id="UP001486207">
    <property type="component" value="Unassembled WGS sequence"/>
</dbReference>
<dbReference type="Pfam" id="PF13021">
    <property type="entry name" value="DUF3885"/>
    <property type="match status" value="1"/>
</dbReference>
<gene>
    <name evidence="2" type="ORF">ABT384_03955</name>
</gene>
<feature type="domain" description="DUF3885" evidence="1">
    <location>
        <begin position="22"/>
        <end position="192"/>
    </location>
</feature>
<evidence type="ECO:0000259" key="1">
    <source>
        <dbReference type="Pfam" id="PF13021"/>
    </source>
</evidence>
<protein>
    <recommendedName>
        <fullName evidence="1">DUF3885 domain-containing protein</fullName>
    </recommendedName>
</protein>
<comment type="caution">
    <text evidence="2">The sequence shown here is derived from an EMBL/GenBank/DDBJ whole genome shotgun (WGS) entry which is preliminary data.</text>
</comment>
<evidence type="ECO:0000313" key="3">
    <source>
        <dbReference type="Proteomes" id="UP001486207"/>
    </source>
</evidence>
<sequence length="195" mass="22015">MSETTPLAALWRARRPSGPPVAHTFRGTYANRWVRFHSLPGSKRHPETEDEYGIVLERYNTVLDGLFAGRDVFVVTMDWSYTPTGPAGWPTPREHLHSAGLHWWTEPNTDDPDPDFHTYTRLYADRRPWLPGCVDGLLRAVADEAVVDVFIADTDLDRIHHPYDGGADIILTTPAERDALRDRHAGWLSSHPAGL</sequence>
<dbReference type="InterPro" id="IPR024976">
    <property type="entry name" value="DUF3885"/>
</dbReference>
<accession>A0ABV1XJL1</accession>
<organism evidence="2 3">
    <name type="scientific">Streptomyces lanatus</name>
    <dbReference type="NCBI Taxonomy" id="66900"/>
    <lineage>
        <taxon>Bacteria</taxon>
        <taxon>Bacillati</taxon>
        <taxon>Actinomycetota</taxon>
        <taxon>Actinomycetes</taxon>
        <taxon>Kitasatosporales</taxon>
        <taxon>Streptomycetaceae</taxon>
        <taxon>Streptomyces</taxon>
    </lineage>
</organism>
<keyword evidence="3" id="KW-1185">Reference proteome</keyword>
<dbReference type="RefSeq" id="WP_229911732.1">
    <property type="nucleotide sequence ID" value="NZ_JBEPFB010000002.1"/>
</dbReference>